<evidence type="ECO:0000256" key="2">
    <source>
        <dbReference type="ARBA" id="ARBA00022679"/>
    </source>
</evidence>
<evidence type="ECO:0000256" key="1">
    <source>
        <dbReference type="ARBA" id="ARBA00022676"/>
    </source>
</evidence>
<dbReference type="InterPro" id="IPR051199">
    <property type="entry name" value="LPS_LOS_Heptosyltrfase"/>
</dbReference>
<name>A0A3G8LR63_9GAMM</name>
<reference evidence="4" key="1">
    <citation type="submission" date="2018-11" db="EMBL/GenBank/DDBJ databases">
        <title>Shewanella sp. M2.</title>
        <authorList>
            <person name="Hwang Y.J."/>
            <person name="Hwang C.Y."/>
        </authorList>
    </citation>
    <scope>NUCLEOTIDE SEQUENCE [LARGE SCALE GENOMIC DNA]</scope>
    <source>
        <strain evidence="4">LMG 19866</strain>
    </source>
</reference>
<evidence type="ECO:0000313" key="3">
    <source>
        <dbReference type="EMBL" id="AZG71362.1"/>
    </source>
</evidence>
<protein>
    <submittedName>
        <fullName evidence="3">Lipopolysaccharide heptosyltransferase family protein</fullName>
    </submittedName>
</protein>
<dbReference type="RefSeq" id="WP_124729015.1">
    <property type="nucleotide sequence ID" value="NZ_CBCSKC010000006.1"/>
</dbReference>
<dbReference type="AlphaFoldDB" id="A0A3G8LR63"/>
<dbReference type="OrthoDB" id="7051822at2"/>
<proteinExistence type="predicted"/>
<dbReference type="GO" id="GO:0008713">
    <property type="term" value="F:ADP-heptose-lipopolysaccharide heptosyltransferase activity"/>
    <property type="evidence" value="ECO:0007669"/>
    <property type="project" value="TreeGrafter"/>
</dbReference>
<dbReference type="InterPro" id="IPR002201">
    <property type="entry name" value="Glyco_trans_9"/>
</dbReference>
<dbReference type="KEGG" id="slj:EGC82_00410"/>
<accession>A0A3G8LR63</accession>
<dbReference type="Gene3D" id="3.40.50.2000">
    <property type="entry name" value="Glycogen Phosphorylase B"/>
    <property type="match status" value="1"/>
</dbReference>
<dbReference type="Proteomes" id="UP000278035">
    <property type="component" value="Chromosome"/>
</dbReference>
<gene>
    <name evidence="3" type="ORF">EGC82_00410</name>
</gene>
<dbReference type="SUPFAM" id="SSF53756">
    <property type="entry name" value="UDP-Glycosyltransferase/glycogen phosphorylase"/>
    <property type="match status" value="1"/>
</dbReference>
<dbReference type="GO" id="GO:0005829">
    <property type="term" value="C:cytosol"/>
    <property type="evidence" value="ECO:0007669"/>
    <property type="project" value="TreeGrafter"/>
</dbReference>
<evidence type="ECO:0000313" key="4">
    <source>
        <dbReference type="Proteomes" id="UP000278035"/>
    </source>
</evidence>
<keyword evidence="4" id="KW-1185">Reference proteome</keyword>
<keyword evidence="2 3" id="KW-0808">Transferase</keyword>
<organism evidence="3 4">
    <name type="scientific">Shewanella livingstonensis</name>
    <dbReference type="NCBI Taxonomy" id="150120"/>
    <lineage>
        <taxon>Bacteria</taxon>
        <taxon>Pseudomonadati</taxon>
        <taxon>Pseudomonadota</taxon>
        <taxon>Gammaproteobacteria</taxon>
        <taxon>Alteromonadales</taxon>
        <taxon>Shewanellaceae</taxon>
        <taxon>Shewanella</taxon>
    </lineage>
</organism>
<dbReference type="PANTHER" id="PTHR30160">
    <property type="entry name" value="TETRAACYLDISACCHARIDE 4'-KINASE-RELATED"/>
    <property type="match status" value="1"/>
</dbReference>
<dbReference type="GO" id="GO:0009244">
    <property type="term" value="P:lipopolysaccharide core region biosynthetic process"/>
    <property type="evidence" value="ECO:0007669"/>
    <property type="project" value="TreeGrafter"/>
</dbReference>
<dbReference type="Pfam" id="PF01075">
    <property type="entry name" value="Glyco_transf_9"/>
    <property type="match status" value="1"/>
</dbReference>
<dbReference type="EMBL" id="CP034015">
    <property type="protein sequence ID" value="AZG71362.1"/>
    <property type="molecule type" value="Genomic_DNA"/>
</dbReference>
<keyword evidence="1" id="KW-0328">Glycosyltransferase</keyword>
<sequence>MPIVSKKQLQTCQRLLFISPVALGDFLYLKTFLIALKKQYAHIEIDIWLDDIRCNSDSWRLSRSKILQQWMDTEGAFSLTYGCTDSKQAMQSHIEQAKLRQYDIIFCHSVSKSRQYSHIARSISSSAFIVSSIPKSASFGWLNKLFFSHSNHTFILNENSLPKAHHITDRYNMVFNQVLGLNLTSEQLMPTLKVPAAIEPITQSWLSSKFSDLKKQGRLLFLNHLSTNDKKDWKLTQLFSLIEKISAIDATQRFVVNVTKENFDSVSMETEKFTTRTNIQTAVFTVNEHFFELPSLIAHADFVITVDTAILHFAFAAQRPLLAMMREKKPYWAPPESEVSHVMYATEGRGYIEDISVDQVFQQYKKMNSLS</sequence>